<organism evidence="2 3">
    <name type="scientific">Haloferax sulfurifontis</name>
    <dbReference type="NCBI Taxonomy" id="255616"/>
    <lineage>
        <taxon>Archaea</taxon>
        <taxon>Methanobacteriati</taxon>
        <taxon>Methanobacteriota</taxon>
        <taxon>Stenosarchaea group</taxon>
        <taxon>Halobacteria</taxon>
        <taxon>Halobacteriales</taxon>
        <taxon>Haloferacaceae</taxon>
        <taxon>Haloferax</taxon>
    </lineage>
</organism>
<dbReference type="EMBL" id="BMCI01000007">
    <property type="protein sequence ID" value="GGC69758.1"/>
    <property type="molecule type" value="Genomic_DNA"/>
</dbReference>
<evidence type="ECO:0000313" key="2">
    <source>
        <dbReference type="EMBL" id="GGC69758.1"/>
    </source>
</evidence>
<protein>
    <recommendedName>
        <fullName evidence="1">HTH luxR-type domain-containing protein</fullName>
    </recommendedName>
</protein>
<dbReference type="GO" id="GO:0003677">
    <property type="term" value="F:DNA binding"/>
    <property type="evidence" value="ECO:0007669"/>
    <property type="project" value="InterPro"/>
</dbReference>
<dbReference type="SMART" id="SM00421">
    <property type="entry name" value="HTH_LUXR"/>
    <property type="match status" value="1"/>
</dbReference>
<feature type="domain" description="HTH luxR-type" evidence="1">
    <location>
        <begin position="8"/>
        <end position="69"/>
    </location>
</feature>
<evidence type="ECO:0000259" key="1">
    <source>
        <dbReference type="SMART" id="SM00421"/>
    </source>
</evidence>
<dbReference type="Gene3D" id="1.10.10.10">
    <property type="entry name" value="Winged helix-like DNA-binding domain superfamily/Winged helix DNA-binding domain"/>
    <property type="match status" value="1"/>
</dbReference>
<sequence length="94" mass="10596">MPKKADVEPSFSEAELEVIRYLIEHPEMSYKEIAEERGVARGTVNNAVARIRDKTRVSFATLLESPHTAEVAKEIEEDDLDELISRLKQARGGN</sequence>
<dbReference type="InterPro" id="IPR036388">
    <property type="entry name" value="WH-like_DNA-bd_sf"/>
</dbReference>
<gene>
    <name evidence="2" type="ORF">GCM10007209_34700</name>
</gene>
<proteinExistence type="predicted"/>
<accession>A0A830E229</accession>
<reference evidence="2" key="2">
    <citation type="submission" date="2020-09" db="EMBL/GenBank/DDBJ databases">
        <authorList>
            <person name="Sun Q."/>
            <person name="Sedlacek I."/>
        </authorList>
    </citation>
    <scope>NUCLEOTIDE SEQUENCE</scope>
    <source>
        <strain evidence="2">CCM 7217</strain>
    </source>
</reference>
<dbReference type="SUPFAM" id="SSF46894">
    <property type="entry name" value="C-terminal effector domain of the bipartite response regulators"/>
    <property type="match status" value="1"/>
</dbReference>
<dbReference type="RefSeq" id="WP_161618826.1">
    <property type="nucleotide sequence ID" value="NZ_BMCI01000007.1"/>
</dbReference>
<comment type="caution">
    <text evidence="2">The sequence shown here is derived from an EMBL/GenBank/DDBJ whole genome shotgun (WGS) entry which is preliminary data.</text>
</comment>
<dbReference type="Pfam" id="PF13412">
    <property type="entry name" value="HTH_24"/>
    <property type="match status" value="1"/>
</dbReference>
<dbReference type="InterPro" id="IPR016032">
    <property type="entry name" value="Sig_transdc_resp-reg_C-effctor"/>
</dbReference>
<dbReference type="Proteomes" id="UP000646833">
    <property type="component" value="Unassembled WGS sequence"/>
</dbReference>
<name>A0A830E229_9EURY</name>
<dbReference type="GO" id="GO:0006355">
    <property type="term" value="P:regulation of DNA-templated transcription"/>
    <property type="evidence" value="ECO:0007669"/>
    <property type="project" value="InterPro"/>
</dbReference>
<dbReference type="InterPro" id="IPR000792">
    <property type="entry name" value="Tscrpt_reg_LuxR_C"/>
</dbReference>
<reference evidence="2" key="1">
    <citation type="journal article" date="2014" name="Int. J. Syst. Evol. Microbiol.">
        <title>Complete genome sequence of Corynebacterium casei LMG S-19264T (=DSM 44701T), isolated from a smear-ripened cheese.</title>
        <authorList>
            <consortium name="US DOE Joint Genome Institute (JGI-PGF)"/>
            <person name="Walter F."/>
            <person name="Albersmeier A."/>
            <person name="Kalinowski J."/>
            <person name="Ruckert C."/>
        </authorList>
    </citation>
    <scope>NUCLEOTIDE SEQUENCE</scope>
    <source>
        <strain evidence="2">CCM 7217</strain>
    </source>
</reference>
<evidence type="ECO:0000313" key="3">
    <source>
        <dbReference type="Proteomes" id="UP000646833"/>
    </source>
</evidence>
<dbReference type="AlphaFoldDB" id="A0A830E229"/>